<dbReference type="Gene3D" id="1.10.443.10">
    <property type="entry name" value="Intergrase catalytic core"/>
    <property type="match status" value="1"/>
</dbReference>
<dbReference type="CDD" id="cd00397">
    <property type="entry name" value="DNA_BRE_C"/>
    <property type="match status" value="1"/>
</dbReference>
<protein>
    <submittedName>
        <fullName evidence="8">Tyrosine-type recombinase/integrase</fullName>
    </submittedName>
</protein>
<dbReference type="InterPro" id="IPR004107">
    <property type="entry name" value="Integrase_SAM-like_N"/>
</dbReference>
<organism evidence="8 9">
    <name type="scientific">Candidatus Onthovivens merdipullorum</name>
    <dbReference type="NCBI Taxonomy" id="2840889"/>
    <lineage>
        <taxon>Bacteria</taxon>
        <taxon>Bacillati</taxon>
        <taxon>Bacillota</taxon>
        <taxon>Bacilli</taxon>
        <taxon>Bacillales</taxon>
        <taxon>Candidatus Onthovivens</taxon>
    </lineage>
</organism>
<reference evidence="8" key="2">
    <citation type="journal article" date="2021" name="PeerJ">
        <title>Extensive microbial diversity within the chicken gut microbiome revealed by metagenomics and culture.</title>
        <authorList>
            <person name="Gilroy R."/>
            <person name="Ravi A."/>
            <person name="Getino M."/>
            <person name="Pursley I."/>
            <person name="Horton D.L."/>
            <person name="Alikhan N.F."/>
            <person name="Baker D."/>
            <person name="Gharbi K."/>
            <person name="Hall N."/>
            <person name="Watson M."/>
            <person name="Adriaenssens E.M."/>
            <person name="Foster-Nyarko E."/>
            <person name="Jarju S."/>
            <person name="Secka A."/>
            <person name="Antonio M."/>
            <person name="Oren A."/>
            <person name="Chaudhuri R.R."/>
            <person name="La Ragione R."/>
            <person name="Hildebrand F."/>
            <person name="Pallen M.J."/>
        </authorList>
    </citation>
    <scope>NUCLEOTIDE SEQUENCE</scope>
    <source>
        <strain evidence="8">11159</strain>
    </source>
</reference>
<dbReference type="PANTHER" id="PTHR30349">
    <property type="entry name" value="PHAGE INTEGRASE-RELATED"/>
    <property type="match status" value="1"/>
</dbReference>
<dbReference type="EMBL" id="JADIMY010000050">
    <property type="protein sequence ID" value="MBO8427392.1"/>
    <property type="molecule type" value="Genomic_DNA"/>
</dbReference>
<accession>A0A9D9DIG2</accession>
<feature type="domain" description="Tyr recombinase" evidence="6">
    <location>
        <begin position="109"/>
        <end position="300"/>
    </location>
</feature>
<evidence type="ECO:0000256" key="3">
    <source>
        <dbReference type="ARBA" id="ARBA00023125"/>
    </source>
</evidence>
<sequence>MKNKIKIIDAKNIYFEKIIYQLKERTKKGYSRAIDLFIKFALEHRNKYLDDVSIEEVRTFLNELATSTSKQYANKVYSIVKSFYQKLSDYNYYQGIIPFKPYMLFKLEKKVKYYLQDNEIQRIINLYNRKIERSKDPFPYLRNKVIFLILLTSGLRCNECLNLKINDVDLKNKTILIRNTKTYKERLVPINQNILEEIKKYLEIRSLNNKWDTDSLFFSDKNKIYKYDSFRRSLYRIAIKLKVNKNHKLFPHNLRHKFASDWIKYNSNMFKLKVILGHSSIKTTEIYVNISDADICEENKNGKIKNVSKYKY</sequence>
<reference evidence="8" key="1">
    <citation type="submission" date="2020-10" db="EMBL/GenBank/DDBJ databases">
        <authorList>
            <person name="Gilroy R."/>
        </authorList>
    </citation>
    <scope>NUCLEOTIDE SEQUENCE</scope>
    <source>
        <strain evidence="8">11159</strain>
    </source>
</reference>
<dbReference type="SUPFAM" id="SSF56349">
    <property type="entry name" value="DNA breaking-rejoining enzymes"/>
    <property type="match status" value="1"/>
</dbReference>
<evidence type="ECO:0000259" key="6">
    <source>
        <dbReference type="PROSITE" id="PS51898"/>
    </source>
</evidence>
<dbReference type="Pfam" id="PF13495">
    <property type="entry name" value="Phage_int_SAM_4"/>
    <property type="match status" value="1"/>
</dbReference>
<keyword evidence="3 5" id="KW-0238">DNA-binding</keyword>
<dbReference type="GO" id="GO:0006310">
    <property type="term" value="P:DNA recombination"/>
    <property type="evidence" value="ECO:0007669"/>
    <property type="project" value="UniProtKB-KW"/>
</dbReference>
<keyword evidence="4" id="KW-0233">DNA recombination</keyword>
<dbReference type="InterPro" id="IPR013762">
    <property type="entry name" value="Integrase-like_cat_sf"/>
</dbReference>
<dbReference type="Proteomes" id="UP000823613">
    <property type="component" value="Unassembled WGS sequence"/>
</dbReference>
<gene>
    <name evidence="8" type="ORF">IAC58_02385</name>
</gene>
<feature type="domain" description="Core-binding (CB)" evidence="7">
    <location>
        <begin position="5"/>
        <end position="88"/>
    </location>
</feature>
<dbReference type="PROSITE" id="PS51900">
    <property type="entry name" value="CB"/>
    <property type="match status" value="1"/>
</dbReference>
<dbReference type="GO" id="GO:0015074">
    <property type="term" value="P:DNA integration"/>
    <property type="evidence" value="ECO:0007669"/>
    <property type="project" value="UniProtKB-KW"/>
</dbReference>
<dbReference type="PROSITE" id="PS51898">
    <property type="entry name" value="TYR_RECOMBINASE"/>
    <property type="match status" value="1"/>
</dbReference>
<evidence type="ECO:0000256" key="1">
    <source>
        <dbReference type="ARBA" id="ARBA00008857"/>
    </source>
</evidence>
<dbReference type="AlphaFoldDB" id="A0A9D9DIG2"/>
<dbReference type="Gene3D" id="1.10.150.130">
    <property type="match status" value="1"/>
</dbReference>
<keyword evidence="2" id="KW-0229">DNA integration</keyword>
<dbReference type="InterPro" id="IPR010998">
    <property type="entry name" value="Integrase_recombinase_N"/>
</dbReference>
<proteinExistence type="inferred from homology"/>
<dbReference type="InterPro" id="IPR011010">
    <property type="entry name" value="DNA_brk_join_enz"/>
</dbReference>
<comment type="similarity">
    <text evidence="1">Belongs to the 'phage' integrase family.</text>
</comment>
<dbReference type="InterPro" id="IPR044068">
    <property type="entry name" value="CB"/>
</dbReference>
<evidence type="ECO:0000256" key="5">
    <source>
        <dbReference type="PROSITE-ProRule" id="PRU01248"/>
    </source>
</evidence>
<comment type="caution">
    <text evidence="8">The sequence shown here is derived from an EMBL/GenBank/DDBJ whole genome shotgun (WGS) entry which is preliminary data.</text>
</comment>
<dbReference type="InterPro" id="IPR050090">
    <property type="entry name" value="Tyrosine_recombinase_XerCD"/>
</dbReference>
<evidence type="ECO:0000256" key="2">
    <source>
        <dbReference type="ARBA" id="ARBA00022908"/>
    </source>
</evidence>
<dbReference type="Pfam" id="PF00589">
    <property type="entry name" value="Phage_integrase"/>
    <property type="match status" value="1"/>
</dbReference>
<name>A0A9D9DIG2_9BACL</name>
<dbReference type="GO" id="GO:0003677">
    <property type="term" value="F:DNA binding"/>
    <property type="evidence" value="ECO:0007669"/>
    <property type="project" value="UniProtKB-UniRule"/>
</dbReference>
<dbReference type="PANTHER" id="PTHR30349:SF41">
    <property type="entry name" value="INTEGRASE_RECOMBINASE PROTEIN MJ0367-RELATED"/>
    <property type="match status" value="1"/>
</dbReference>
<evidence type="ECO:0000256" key="4">
    <source>
        <dbReference type="ARBA" id="ARBA00023172"/>
    </source>
</evidence>
<evidence type="ECO:0000313" key="9">
    <source>
        <dbReference type="Proteomes" id="UP000823613"/>
    </source>
</evidence>
<dbReference type="InterPro" id="IPR002104">
    <property type="entry name" value="Integrase_catalytic"/>
</dbReference>
<evidence type="ECO:0000313" key="8">
    <source>
        <dbReference type="EMBL" id="MBO8427392.1"/>
    </source>
</evidence>
<evidence type="ECO:0000259" key="7">
    <source>
        <dbReference type="PROSITE" id="PS51900"/>
    </source>
</evidence>